<accession>A0A0B6ZMX8</accession>
<dbReference type="InterPro" id="IPR044844">
    <property type="entry name" value="Trans_IPPS_euk-type"/>
</dbReference>
<dbReference type="InterPro" id="IPR008949">
    <property type="entry name" value="Isoprenoid_synthase_dom_sf"/>
</dbReference>
<feature type="non-terminal residue" evidence="1">
    <location>
        <position position="100"/>
    </location>
</feature>
<dbReference type="AlphaFoldDB" id="A0A0B6ZMX8"/>
<dbReference type="GO" id="GO:0051996">
    <property type="term" value="F:squalene synthase [NAD(P)H] activity"/>
    <property type="evidence" value="ECO:0007669"/>
    <property type="project" value="InterPro"/>
</dbReference>
<dbReference type="PANTHER" id="PTHR11626:SF2">
    <property type="entry name" value="SQUALENE SYNTHASE"/>
    <property type="match status" value="1"/>
</dbReference>
<dbReference type="GO" id="GO:0006695">
    <property type="term" value="P:cholesterol biosynthetic process"/>
    <property type="evidence" value="ECO:0007669"/>
    <property type="project" value="TreeGrafter"/>
</dbReference>
<dbReference type="GO" id="GO:0045338">
    <property type="term" value="P:farnesyl diphosphate metabolic process"/>
    <property type="evidence" value="ECO:0007669"/>
    <property type="project" value="InterPro"/>
</dbReference>
<dbReference type="SUPFAM" id="SSF48576">
    <property type="entry name" value="Terpenoid synthases"/>
    <property type="match status" value="1"/>
</dbReference>
<protein>
    <submittedName>
        <fullName evidence="1">Uncharacterized protein</fullName>
    </submittedName>
</protein>
<evidence type="ECO:0000313" key="1">
    <source>
        <dbReference type="EMBL" id="CEK69888.1"/>
    </source>
</evidence>
<organism evidence="1">
    <name type="scientific">Arion vulgaris</name>
    <dbReference type="NCBI Taxonomy" id="1028688"/>
    <lineage>
        <taxon>Eukaryota</taxon>
        <taxon>Metazoa</taxon>
        <taxon>Spiralia</taxon>
        <taxon>Lophotrochozoa</taxon>
        <taxon>Mollusca</taxon>
        <taxon>Gastropoda</taxon>
        <taxon>Heterobranchia</taxon>
        <taxon>Euthyneura</taxon>
        <taxon>Panpulmonata</taxon>
        <taxon>Eupulmonata</taxon>
        <taxon>Stylommatophora</taxon>
        <taxon>Helicina</taxon>
        <taxon>Arionoidea</taxon>
        <taxon>Arionidae</taxon>
        <taxon>Arion</taxon>
    </lineage>
</organism>
<dbReference type="EMBL" id="HACG01023023">
    <property type="protein sequence ID" value="CEK69888.1"/>
    <property type="molecule type" value="Transcribed_RNA"/>
</dbReference>
<feature type="non-terminal residue" evidence="1">
    <location>
        <position position="1"/>
    </location>
</feature>
<name>A0A0B6ZMX8_9EUPU</name>
<sequence>SPCLQQCYHLLNKTGRSVAITINVLDGELRDAECIYYLVVRALHTIQVDMTIHIDTKMAILTSFDKLILDRTWKYTESKDEHAIVLENFPIISQALHELP</sequence>
<dbReference type="PANTHER" id="PTHR11626">
    <property type="entry name" value="FARNESYL-DIPHOSPHATE FARNESYLTRANSFERASE"/>
    <property type="match status" value="1"/>
</dbReference>
<proteinExistence type="predicted"/>
<dbReference type="Gene3D" id="1.10.600.10">
    <property type="entry name" value="Farnesyl Diphosphate Synthase"/>
    <property type="match status" value="1"/>
</dbReference>
<gene>
    <name evidence="1" type="primary">ORF72027</name>
</gene>
<reference evidence="1" key="1">
    <citation type="submission" date="2014-12" db="EMBL/GenBank/DDBJ databases">
        <title>Insight into the proteome of Arion vulgaris.</title>
        <authorList>
            <person name="Aradska J."/>
            <person name="Bulat T."/>
            <person name="Smidak R."/>
            <person name="Sarate P."/>
            <person name="Gangsoo J."/>
            <person name="Sialana F."/>
            <person name="Bilban M."/>
            <person name="Lubec G."/>
        </authorList>
    </citation>
    <scope>NUCLEOTIDE SEQUENCE</scope>
    <source>
        <tissue evidence="1">Skin</tissue>
    </source>
</reference>
<dbReference type="GO" id="GO:0005789">
    <property type="term" value="C:endoplasmic reticulum membrane"/>
    <property type="evidence" value="ECO:0007669"/>
    <property type="project" value="TreeGrafter"/>
</dbReference>